<dbReference type="PANTHER" id="PTHR43434:SF23">
    <property type="entry name" value="PHOSPHOGLYCOLATE PHOSPHATASE"/>
    <property type="match status" value="1"/>
</dbReference>
<keyword evidence="2" id="KW-0378">Hydrolase</keyword>
<dbReference type="RefSeq" id="WP_106682500.1">
    <property type="nucleotide sequence ID" value="NZ_CP027667.1"/>
</dbReference>
<dbReference type="GO" id="GO:0046872">
    <property type="term" value="F:metal ion binding"/>
    <property type="evidence" value="ECO:0007669"/>
    <property type="project" value="UniProtKB-KW"/>
</dbReference>
<organism evidence="5 6">
    <name type="scientific">Melaminivora suipulveris</name>
    <dbReference type="NCBI Taxonomy" id="2109913"/>
    <lineage>
        <taxon>Bacteria</taxon>
        <taxon>Pseudomonadati</taxon>
        <taxon>Pseudomonadota</taxon>
        <taxon>Betaproteobacteria</taxon>
        <taxon>Burkholderiales</taxon>
        <taxon>Comamonadaceae</taxon>
        <taxon>Melaminivora</taxon>
    </lineage>
</organism>
<dbReference type="SUPFAM" id="SSF56784">
    <property type="entry name" value="HAD-like"/>
    <property type="match status" value="1"/>
</dbReference>
<dbReference type="NCBIfam" id="TIGR01549">
    <property type="entry name" value="HAD-SF-IA-v1"/>
    <property type="match status" value="1"/>
</dbReference>
<evidence type="ECO:0000256" key="4">
    <source>
        <dbReference type="ARBA" id="ARBA00023277"/>
    </source>
</evidence>
<reference evidence="5 6" key="1">
    <citation type="submission" date="2018-03" db="EMBL/GenBank/DDBJ databases">
        <title>Genome sequencing of Melaminivora sp.</title>
        <authorList>
            <person name="Kim S.-J."/>
            <person name="Heo J."/>
            <person name="Ahn J.-H."/>
            <person name="Kwon S.-W."/>
        </authorList>
    </citation>
    <scope>NUCLEOTIDE SEQUENCE [LARGE SCALE GENOMIC DNA]</scope>
    <source>
        <strain evidence="5 6">SC2-9</strain>
    </source>
</reference>
<dbReference type="AlphaFoldDB" id="A0A2R3Q8R1"/>
<dbReference type="Gene3D" id="1.10.150.240">
    <property type="entry name" value="Putative phosphatase, domain 2"/>
    <property type="match status" value="1"/>
</dbReference>
<dbReference type="InterPro" id="IPR023214">
    <property type="entry name" value="HAD_sf"/>
</dbReference>
<dbReference type="InterPro" id="IPR006439">
    <property type="entry name" value="HAD-SF_hydro_IA"/>
</dbReference>
<keyword evidence="4" id="KW-0119">Carbohydrate metabolism</keyword>
<dbReference type="PANTHER" id="PTHR43434">
    <property type="entry name" value="PHOSPHOGLYCOLATE PHOSPHATASE"/>
    <property type="match status" value="1"/>
</dbReference>
<keyword evidence="3" id="KW-0460">Magnesium</keyword>
<evidence type="ECO:0000256" key="2">
    <source>
        <dbReference type="ARBA" id="ARBA00022801"/>
    </source>
</evidence>
<sequence>MSTPDWSQTQAILFDLDGTLIDSAPDLGRAANALRSEQGLAPLPLSDYRCMAGAGARGMLSVAFGMTPDHPDFPRLREEFFDRYEQCIHEQTEVFAQVEELIATLEGRALAWGVVTNKASRFTSLIVQRLRLFDRAAAVVSGDTTPHAKPHPEPLLEAARRLTLPAGRCIYVGDDLRDVQAGKAAGMGTVAALYGYLGRDAEATTWGADAAINTPLELLNLLDPA</sequence>
<dbReference type="Proteomes" id="UP000237925">
    <property type="component" value="Chromosome"/>
</dbReference>
<dbReference type="GO" id="GO:0005829">
    <property type="term" value="C:cytosol"/>
    <property type="evidence" value="ECO:0007669"/>
    <property type="project" value="TreeGrafter"/>
</dbReference>
<accession>A0A2R3Q8R1</accession>
<dbReference type="GO" id="GO:0008967">
    <property type="term" value="F:phosphoglycolate phosphatase activity"/>
    <property type="evidence" value="ECO:0007669"/>
    <property type="project" value="TreeGrafter"/>
</dbReference>
<dbReference type="EMBL" id="CP027667">
    <property type="protein sequence ID" value="AVO48017.1"/>
    <property type="molecule type" value="Genomic_DNA"/>
</dbReference>
<evidence type="ECO:0000313" key="5">
    <source>
        <dbReference type="EMBL" id="AVO48017.1"/>
    </source>
</evidence>
<name>A0A2R3Q8R1_9BURK</name>
<dbReference type="SFLD" id="SFLDS00003">
    <property type="entry name" value="Haloacid_Dehalogenase"/>
    <property type="match status" value="1"/>
</dbReference>
<dbReference type="OrthoDB" id="9776368at2"/>
<dbReference type="GO" id="GO:0006281">
    <property type="term" value="P:DNA repair"/>
    <property type="evidence" value="ECO:0007669"/>
    <property type="project" value="TreeGrafter"/>
</dbReference>
<dbReference type="InterPro" id="IPR041492">
    <property type="entry name" value="HAD_2"/>
</dbReference>
<dbReference type="Gene3D" id="3.40.50.1000">
    <property type="entry name" value="HAD superfamily/HAD-like"/>
    <property type="match status" value="1"/>
</dbReference>
<dbReference type="InterPro" id="IPR023198">
    <property type="entry name" value="PGP-like_dom2"/>
</dbReference>
<proteinExistence type="predicted"/>
<dbReference type="SFLD" id="SFLDG01129">
    <property type="entry name" value="C1.5:_HAD__Beta-PGM__Phosphata"/>
    <property type="match status" value="1"/>
</dbReference>
<dbReference type="SFLD" id="SFLDG01135">
    <property type="entry name" value="C1.5.6:_HAD__Beta-PGM__Phospha"/>
    <property type="match status" value="1"/>
</dbReference>
<dbReference type="KEGG" id="mela:C6568_01130"/>
<dbReference type="InterPro" id="IPR050155">
    <property type="entry name" value="HAD-like_hydrolase_sf"/>
</dbReference>
<protein>
    <submittedName>
        <fullName evidence="5">Phosphoglycolate phosphatase</fullName>
    </submittedName>
</protein>
<evidence type="ECO:0000313" key="6">
    <source>
        <dbReference type="Proteomes" id="UP000237925"/>
    </source>
</evidence>
<dbReference type="NCBIfam" id="TIGR01509">
    <property type="entry name" value="HAD-SF-IA-v3"/>
    <property type="match status" value="1"/>
</dbReference>
<evidence type="ECO:0000256" key="3">
    <source>
        <dbReference type="ARBA" id="ARBA00022842"/>
    </source>
</evidence>
<dbReference type="InterPro" id="IPR036412">
    <property type="entry name" value="HAD-like_sf"/>
</dbReference>
<gene>
    <name evidence="5" type="ORF">C6568_01130</name>
</gene>
<keyword evidence="1" id="KW-0479">Metal-binding</keyword>
<dbReference type="Pfam" id="PF13419">
    <property type="entry name" value="HAD_2"/>
    <property type="match status" value="1"/>
</dbReference>
<keyword evidence="6" id="KW-1185">Reference proteome</keyword>
<evidence type="ECO:0000256" key="1">
    <source>
        <dbReference type="ARBA" id="ARBA00022723"/>
    </source>
</evidence>